<gene>
    <name evidence="2 4" type="primary">str-16</name>
    <name evidence="2" type="ORF">CELE_Y73C8A.1</name>
    <name evidence="4" type="ORF">Y73C8A.1</name>
</gene>
<evidence type="ECO:0000313" key="4">
    <source>
        <dbReference type="WormBase" id="Y73C8A.1b"/>
    </source>
</evidence>
<dbReference type="PhylomeDB" id="A0A0K3AYD9"/>
<dbReference type="PANTHER" id="PTHR46000">
    <property type="entry name" value="SEVEN TM RECEPTOR-RELATED"/>
    <property type="match status" value="1"/>
</dbReference>
<dbReference type="EMBL" id="BX284605">
    <property type="protein sequence ID" value="CTQ86983.1"/>
    <property type="molecule type" value="Genomic_DNA"/>
</dbReference>
<dbReference type="WormBase" id="Y73C8A.1b">
    <property type="protein sequence ID" value="CE20356"/>
    <property type="gene ID" value="WBGene00006084"/>
    <property type="gene designation" value="str-16"/>
</dbReference>
<protein>
    <submittedName>
        <fullName evidence="2">Seven TM Receptor</fullName>
    </submittedName>
</protein>
<accession>A0A0K3AYD9</accession>
<feature type="transmembrane region" description="Helical" evidence="1">
    <location>
        <begin position="14"/>
        <end position="34"/>
    </location>
</feature>
<organism evidence="2 3">
    <name type="scientific">Caenorhabditis elegans</name>
    <dbReference type="NCBI Taxonomy" id="6239"/>
    <lineage>
        <taxon>Eukaryota</taxon>
        <taxon>Metazoa</taxon>
        <taxon>Ecdysozoa</taxon>
        <taxon>Nematoda</taxon>
        <taxon>Chromadorea</taxon>
        <taxon>Rhabditida</taxon>
        <taxon>Rhabditina</taxon>
        <taxon>Rhabditomorpha</taxon>
        <taxon>Rhabditoidea</taxon>
        <taxon>Rhabditidae</taxon>
        <taxon>Peloderinae</taxon>
        <taxon>Caenorhabditis</taxon>
    </lineage>
</organism>
<dbReference type="Pfam" id="PF10326">
    <property type="entry name" value="7TM_GPCR_Str"/>
    <property type="match status" value="1"/>
</dbReference>
<feature type="transmembrane region" description="Helical" evidence="1">
    <location>
        <begin position="249"/>
        <end position="274"/>
    </location>
</feature>
<sequence length="330" mass="38763">MVDWLLIDQTIAQLGFYTTTTSQLTLIFLTLFFVRKDLGPYKYLIILFSVFGIAFASFEFVLYPVLHSYNSGYIFFTSSRPLNASNEVMKIMLVLYTAMYSTTISLLAVQFLYRYFAIFHEYYLKYFKGWYFLIWIVYAGWFGCQYAIGFLVFNAVDEYSEEYMRQEMHDVYGLNVAEVPCVIHVIHQSIPNSTHSVIRWRNVFCTFNVTFIMVVQYGIMIFCGYQLYNEMEEKLSMLSKQMRRLHRQIFKTLMLQITTPTIVLFSPIVFVIYLPWLDLELSVPTGVFLSGFTLYPALDAFILMYVVTDYRRAFKTAFQIYKPSGASSQQ</sequence>
<evidence type="ECO:0000313" key="3">
    <source>
        <dbReference type="Proteomes" id="UP000001940"/>
    </source>
</evidence>
<keyword evidence="1" id="KW-0812">Transmembrane</keyword>
<dbReference type="eggNOG" id="ENOG502RVRW">
    <property type="taxonomic scope" value="Eukaryota"/>
</dbReference>
<feature type="transmembrane region" description="Helical" evidence="1">
    <location>
        <begin position="209"/>
        <end position="228"/>
    </location>
</feature>
<evidence type="ECO:0000256" key="1">
    <source>
        <dbReference type="SAM" id="Phobius"/>
    </source>
</evidence>
<dbReference type="AGR" id="WB:WBGene00006084"/>
<dbReference type="RefSeq" id="NP_001364843.1">
    <property type="nucleotide sequence ID" value="NM_001377595.2"/>
</dbReference>
<dbReference type="InParanoid" id="A0A0K3AYD9"/>
<name>A0A0K3AYD9_CAEEL</name>
<proteinExistence type="predicted"/>
<evidence type="ECO:0000313" key="2">
    <source>
        <dbReference type="EMBL" id="CTQ86983.1"/>
    </source>
</evidence>
<dbReference type="OrthoDB" id="5819992at2759"/>
<dbReference type="Proteomes" id="UP000001940">
    <property type="component" value="Chromosome V"/>
</dbReference>
<feature type="transmembrane region" description="Helical" evidence="1">
    <location>
        <begin position="130"/>
        <end position="153"/>
    </location>
</feature>
<feature type="transmembrane region" description="Helical" evidence="1">
    <location>
        <begin position="43"/>
        <end position="66"/>
    </location>
</feature>
<reference evidence="2 3" key="1">
    <citation type="journal article" date="1998" name="Science">
        <title>Genome sequence of the nematode C. elegans: a platform for investigating biology.</title>
        <authorList>
            <consortium name="The C. elegans sequencing consortium"/>
            <person name="Sulson J.E."/>
            <person name="Waterston R."/>
        </authorList>
    </citation>
    <scope>NUCLEOTIDE SEQUENCE [LARGE SCALE GENOMIC DNA]</scope>
    <source>
        <strain evidence="2 3">Bristol N2</strain>
    </source>
</reference>
<dbReference type="SMR" id="A0A0K3AYD9"/>
<feature type="transmembrane region" description="Helical" evidence="1">
    <location>
        <begin position="88"/>
        <end position="109"/>
    </location>
</feature>
<dbReference type="Gene3D" id="1.20.1070.10">
    <property type="entry name" value="Rhodopsin 7-helix transmembrane proteins"/>
    <property type="match status" value="1"/>
</dbReference>
<keyword evidence="3" id="KW-1185">Reference proteome</keyword>
<dbReference type="PaxDb" id="6239-Y73C8A.1"/>
<keyword evidence="1" id="KW-0472">Membrane</keyword>
<dbReference type="FunCoup" id="A0A0K3AYD9">
    <property type="interactions" value="109"/>
</dbReference>
<keyword evidence="1" id="KW-1133">Transmembrane helix</keyword>
<dbReference type="Bgee" id="WBGene00006084">
    <property type="expression patterns" value="Expressed in embryo"/>
</dbReference>
<dbReference type="CTD" id="191969"/>
<dbReference type="PANTHER" id="PTHR46000:SF2">
    <property type="entry name" value="SEVEN TM RECEPTOR"/>
    <property type="match status" value="1"/>
</dbReference>
<dbReference type="AlphaFoldDB" id="A0A0K3AYD9"/>
<keyword evidence="2" id="KW-0675">Receptor</keyword>
<dbReference type="SUPFAM" id="SSF81321">
    <property type="entry name" value="Family A G protein-coupled receptor-like"/>
    <property type="match status" value="1"/>
</dbReference>
<dbReference type="KEGG" id="cel:CELE_Y73C8A.1"/>
<dbReference type="GeneID" id="191969"/>
<dbReference type="InterPro" id="IPR019428">
    <property type="entry name" value="7TM_GPCR_serpentine_rcpt_Str"/>
</dbReference>
<feature type="transmembrane region" description="Helical" evidence="1">
    <location>
        <begin position="286"/>
        <end position="307"/>
    </location>
</feature>